<dbReference type="Pfam" id="PF12850">
    <property type="entry name" value="Metallophos_2"/>
    <property type="match status" value="1"/>
</dbReference>
<dbReference type="InterPro" id="IPR029052">
    <property type="entry name" value="Metallo-depent_PP-like"/>
</dbReference>
<comment type="similarity">
    <text evidence="1">Belongs to the metallophosphoesterase superfamily. YfcE family.</text>
</comment>
<dbReference type="InterPro" id="IPR024654">
    <property type="entry name" value="Calcineurin-like_PHP_lpxH"/>
</dbReference>
<proteinExistence type="inferred from homology"/>
<dbReference type="InterPro" id="IPR043461">
    <property type="entry name" value="LpxH-like"/>
</dbReference>
<dbReference type="Proteomes" id="UP000886050">
    <property type="component" value="Unassembled WGS sequence"/>
</dbReference>
<dbReference type="PANTHER" id="PTHR34990">
    <property type="entry name" value="UDP-2,3-DIACYLGLUCOSAMINE HYDROLASE-RELATED"/>
    <property type="match status" value="1"/>
</dbReference>
<feature type="domain" description="Calcineurin-like phosphoesterase" evidence="3">
    <location>
        <begin position="2"/>
        <end position="210"/>
    </location>
</feature>
<dbReference type="AlphaFoldDB" id="A0A7V5HND4"/>
<reference evidence="4" key="1">
    <citation type="journal article" date="2020" name="mSystems">
        <title>Genome- and Community-Level Interaction Insights into Carbon Utilization and Element Cycling Functions of Hydrothermarchaeota in Hydrothermal Sediment.</title>
        <authorList>
            <person name="Zhou Z."/>
            <person name="Liu Y."/>
            <person name="Xu W."/>
            <person name="Pan J."/>
            <person name="Luo Z.H."/>
            <person name="Li M."/>
        </authorList>
    </citation>
    <scope>NUCLEOTIDE SEQUENCE [LARGE SCALE GENOMIC DNA]</scope>
    <source>
        <strain evidence="4">HyVt-96</strain>
    </source>
</reference>
<sequence length="242" mass="28433">MFLIISDTHFGTGPDENLRRKRFSDILRKKSGEVDKIILLGDIFDFWIEYHYLIRRDYFDILCLLGQVASEKELIFLSGNHDFFSLNLLKQQGIKVIKKNLELDINGKKVLLSHGDTMYFTGKITRFLISNELTQFFFRLVHPELGIFLAKSFSKLSRLRTGKMEPPDDIPAYIAKKLKQYDMVITGHLHYPMIKLYQNKIYANPGEWIADFTYLILDNDYIALYQYPDVLIKKVEYCKINP</sequence>
<organism evidence="4">
    <name type="scientific">candidate division WOR-3 bacterium</name>
    <dbReference type="NCBI Taxonomy" id="2052148"/>
    <lineage>
        <taxon>Bacteria</taxon>
        <taxon>Bacteria division WOR-3</taxon>
    </lineage>
</organism>
<keyword evidence="2" id="KW-0378">Hydrolase</keyword>
<dbReference type="CDD" id="cd07398">
    <property type="entry name" value="MPP_YbbF-LpxH"/>
    <property type="match status" value="1"/>
</dbReference>
<accession>A0A7V5HND4</accession>
<dbReference type="SUPFAM" id="SSF56300">
    <property type="entry name" value="Metallo-dependent phosphatases"/>
    <property type="match status" value="1"/>
</dbReference>
<evidence type="ECO:0000256" key="2">
    <source>
        <dbReference type="ARBA" id="ARBA00022801"/>
    </source>
</evidence>
<dbReference type="GO" id="GO:0008758">
    <property type="term" value="F:UDP-2,3-diacylglucosamine hydrolase activity"/>
    <property type="evidence" value="ECO:0007669"/>
    <property type="project" value="TreeGrafter"/>
</dbReference>
<protein>
    <submittedName>
        <fullName evidence="4">UDP-2,3-diacylglucosamine diphosphatase</fullName>
    </submittedName>
</protein>
<evidence type="ECO:0000313" key="4">
    <source>
        <dbReference type="EMBL" id="HHF53403.1"/>
    </source>
</evidence>
<dbReference type="PANTHER" id="PTHR34990:SF1">
    <property type="entry name" value="UDP-2,3-DIACYLGLUCOSAMINE HYDROLASE"/>
    <property type="match status" value="1"/>
</dbReference>
<evidence type="ECO:0000259" key="3">
    <source>
        <dbReference type="Pfam" id="PF12850"/>
    </source>
</evidence>
<name>A0A7V5HND4_UNCW3</name>
<comment type="caution">
    <text evidence="4">The sequence shown here is derived from an EMBL/GenBank/DDBJ whole genome shotgun (WGS) entry which is preliminary data.</text>
</comment>
<dbReference type="Gene3D" id="3.60.21.10">
    <property type="match status" value="1"/>
</dbReference>
<dbReference type="EMBL" id="DRTX01000175">
    <property type="protein sequence ID" value="HHF53403.1"/>
    <property type="molecule type" value="Genomic_DNA"/>
</dbReference>
<evidence type="ECO:0000256" key="1">
    <source>
        <dbReference type="ARBA" id="ARBA00008950"/>
    </source>
</evidence>
<gene>
    <name evidence="4" type="ORF">ENL43_03460</name>
</gene>
<dbReference type="GO" id="GO:0016020">
    <property type="term" value="C:membrane"/>
    <property type="evidence" value="ECO:0007669"/>
    <property type="project" value="GOC"/>
</dbReference>
<dbReference type="GO" id="GO:0009245">
    <property type="term" value="P:lipid A biosynthetic process"/>
    <property type="evidence" value="ECO:0007669"/>
    <property type="project" value="TreeGrafter"/>
</dbReference>